<dbReference type="Pfam" id="PF08532">
    <property type="entry name" value="Glyco_hydro_42M"/>
    <property type="match status" value="1"/>
</dbReference>
<dbReference type="RefSeq" id="WP_106205956.1">
    <property type="nucleotide sequence ID" value="NZ_PVTD01000007.1"/>
</dbReference>
<evidence type="ECO:0000313" key="3">
    <source>
        <dbReference type="Proteomes" id="UP000239480"/>
    </source>
</evidence>
<dbReference type="InterPro" id="IPR013738">
    <property type="entry name" value="Beta_galactosidase_Trimer"/>
</dbReference>
<proteinExistence type="predicted"/>
<dbReference type="SUPFAM" id="SSF52317">
    <property type="entry name" value="Class I glutamine amidotransferase-like"/>
    <property type="match status" value="1"/>
</dbReference>
<dbReference type="SUPFAM" id="SSF51445">
    <property type="entry name" value="(Trans)glycosidases"/>
    <property type="match status" value="1"/>
</dbReference>
<dbReference type="InterPro" id="IPR029062">
    <property type="entry name" value="Class_I_gatase-like"/>
</dbReference>
<dbReference type="Gene3D" id="3.20.20.80">
    <property type="entry name" value="Glycosidases"/>
    <property type="match status" value="1"/>
</dbReference>
<accession>A0A2T0RLV8</accession>
<reference evidence="2 3" key="1">
    <citation type="submission" date="2018-03" db="EMBL/GenBank/DDBJ databases">
        <title>Genomic Encyclopedia of Archaeal and Bacterial Type Strains, Phase II (KMG-II): from individual species to whole genera.</title>
        <authorList>
            <person name="Goeker M."/>
        </authorList>
    </citation>
    <scope>NUCLEOTIDE SEQUENCE [LARGE SCALE GENOMIC DNA]</scope>
    <source>
        <strain evidence="2 3">DSM 29328</strain>
    </source>
</reference>
<feature type="domain" description="Beta-galactosidase trimerisation" evidence="1">
    <location>
        <begin position="373"/>
        <end position="434"/>
    </location>
</feature>
<dbReference type="OrthoDB" id="9780891at2"/>
<dbReference type="AlphaFoldDB" id="A0A2T0RLV8"/>
<organism evidence="2 3">
    <name type="scientific">Aliiruegeria haliotis</name>
    <dbReference type="NCBI Taxonomy" id="1280846"/>
    <lineage>
        <taxon>Bacteria</taxon>
        <taxon>Pseudomonadati</taxon>
        <taxon>Pseudomonadota</taxon>
        <taxon>Alphaproteobacteria</taxon>
        <taxon>Rhodobacterales</taxon>
        <taxon>Roseobacteraceae</taxon>
        <taxon>Aliiruegeria</taxon>
    </lineage>
</organism>
<name>A0A2T0RLV8_9RHOB</name>
<dbReference type="Proteomes" id="UP000239480">
    <property type="component" value="Unassembled WGS sequence"/>
</dbReference>
<dbReference type="InterPro" id="IPR017853">
    <property type="entry name" value="GH"/>
</dbReference>
<sequence>MRYRQIHLDFHTSGKIPGIGSRFDPKDFAQTYKNAHVNAVNLFSKCHHGYSYHPTEIGEMHPHLEFDLLRAQVDALQAEGIKTPIYVSAVWDELAAAKHPEWRIVSPDGEQPMFYGEEAGGGWKFLDLSSPYVDYLISQIEEVVHLFPNLDGLWIDICFQLQSISPSALAGMASTGLDFQSEADRILFAEQTALAFYGRVRAIADKAGVPVFFNLGHLRRGRTDVLRRYFSHLEIESLPTGNWGYEHFPVSARYMEPLGMEYLGMTGKFHHMWGEMGGYKKPEALVYECGAMLAQGARICIGDHLHPSGRIDPSTYKAIGEAYKWVEDREPWCEGTANRAEIGVISTESIDKPAYGDRPEHHNAADDGVVRILLESKFTFDLLDEDSDYAPYRLLVLPDRVRIDAALKDKLDAYLAQGGRLLLTGASGIDGDTMLYPAGTEWHGTSPNKGGDFGLPVQDLRSSFVDEPLFYYAPAERLTLTSGKSLGDVYEPYFDRGENFSGHLNTPCQPDPSAYVFGARDGAVTRLAFPVFSAYYHAGAVAMLEIATRAIESALGRERMIRSDLPTGARATLRALPDGKGDVLHLVYATPVLRGVLREDNVQPIQDIVPLKDISVDLEARNVTSVRLVPEGTALEFDATGDRLRFRVPFIRAHQMVEVC</sequence>
<comment type="caution">
    <text evidence="2">The sequence shown here is derived from an EMBL/GenBank/DDBJ whole genome shotgun (WGS) entry which is preliminary data.</text>
</comment>
<dbReference type="GO" id="GO:0005975">
    <property type="term" value="P:carbohydrate metabolic process"/>
    <property type="evidence" value="ECO:0007669"/>
    <property type="project" value="InterPro"/>
</dbReference>
<dbReference type="Gene3D" id="3.40.50.880">
    <property type="match status" value="1"/>
</dbReference>
<gene>
    <name evidence="2" type="ORF">CLV78_10798</name>
</gene>
<dbReference type="GO" id="GO:0004565">
    <property type="term" value="F:beta-galactosidase activity"/>
    <property type="evidence" value="ECO:0007669"/>
    <property type="project" value="InterPro"/>
</dbReference>
<evidence type="ECO:0000259" key="1">
    <source>
        <dbReference type="Pfam" id="PF08532"/>
    </source>
</evidence>
<evidence type="ECO:0000313" key="2">
    <source>
        <dbReference type="EMBL" id="PRY22174.1"/>
    </source>
</evidence>
<dbReference type="InterPro" id="IPR028212">
    <property type="entry name" value="GHL6"/>
</dbReference>
<dbReference type="EMBL" id="PVTD01000007">
    <property type="protein sequence ID" value="PRY22174.1"/>
    <property type="molecule type" value="Genomic_DNA"/>
</dbReference>
<dbReference type="Pfam" id="PF14871">
    <property type="entry name" value="GHL6"/>
    <property type="match status" value="1"/>
</dbReference>
<protein>
    <submittedName>
        <fullName evidence="2">Beta-galactosidase-like protein</fullName>
    </submittedName>
</protein>
<keyword evidence="3" id="KW-1185">Reference proteome</keyword>
<dbReference type="CDD" id="cd03143">
    <property type="entry name" value="A4_beta-galactosidase_middle_domain"/>
    <property type="match status" value="1"/>
</dbReference>